<reference evidence="1" key="1">
    <citation type="journal article" date="2015" name="Nature">
        <title>Complex archaea that bridge the gap between prokaryotes and eukaryotes.</title>
        <authorList>
            <person name="Spang A."/>
            <person name="Saw J.H."/>
            <person name="Jorgensen S.L."/>
            <person name="Zaremba-Niedzwiedzka K."/>
            <person name="Martijn J."/>
            <person name="Lind A.E."/>
            <person name="van Eijk R."/>
            <person name="Schleper C."/>
            <person name="Guy L."/>
            <person name="Ettema T.J."/>
        </authorList>
    </citation>
    <scope>NUCLEOTIDE SEQUENCE</scope>
</reference>
<proteinExistence type="predicted"/>
<evidence type="ECO:0000313" key="1">
    <source>
        <dbReference type="EMBL" id="KKN14571.1"/>
    </source>
</evidence>
<name>A0A0F9QN68_9ZZZZ</name>
<comment type="caution">
    <text evidence="1">The sequence shown here is derived from an EMBL/GenBank/DDBJ whole genome shotgun (WGS) entry which is preliminary data.</text>
</comment>
<organism evidence="1">
    <name type="scientific">marine sediment metagenome</name>
    <dbReference type="NCBI Taxonomy" id="412755"/>
    <lineage>
        <taxon>unclassified sequences</taxon>
        <taxon>metagenomes</taxon>
        <taxon>ecological metagenomes</taxon>
    </lineage>
</organism>
<dbReference type="AlphaFoldDB" id="A0A0F9QN68"/>
<dbReference type="EMBL" id="LAZR01003803">
    <property type="protein sequence ID" value="KKN14571.1"/>
    <property type="molecule type" value="Genomic_DNA"/>
</dbReference>
<accession>A0A0F9QN68</accession>
<gene>
    <name evidence="1" type="ORF">LCGC14_0994770</name>
</gene>
<protein>
    <submittedName>
        <fullName evidence="1">Uncharacterized protein</fullName>
    </submittedName>
</protein>
<sequence>MTTNTTESKQICSITVMFPVDSDDAAIAVKKKVGEALSDIEDSRIDFRIMPVPMPGTMPMR</sequence>